<evidence type="ECO:0000256" key="13">
    <source>
        <dbReference type="PROSITE-ProRule" id="PRU00175"/>
    </source>
</evidence>
<dbReference type="Proteomes" id="UP000218209">
    <property type="component" value="Unassembled WGS sequence"/>
</dbReference>
<dbReference type="GO" id="GO:0033503">
    <property type="term" value="C:HULC complex"/>
    <property type="evidence" value="ECO:0007669"/>
    <property type="project" value="TreeGrafter"/>
</dbReference>
<feature type="coiled-coil region" evidence="15">
    <location>
        <begin position="157"/>
        <end position="184"/>
    </location>
</feature>
<evidence type="ECO:0000256" key="6">
    <source>
        <dbReference type="ARBA" id="ARBA00022723"/>
    </source>
</evidence>
<evidence type="ECO:0000256" key="9">
    <source>
        <dbReference type="ARBA" id="ARBA00022833"/>
    </source>
</evidence>
<keyword evidence="10 14" id="KW-0156">Chromatin regulator</keyword>
<evidence type="ECO:0000256" key="15">
    <source>
        <dbReference type="SAM" id="Coils"/>
    </source>
</evidence>
<dbReference type="InterPro" id="IPR018957">
    <property type="entry name" value="Znf_C3HC4_RING-type"/>
</dbReference>
<organism evidence="18 19">
    <name type="scientific">Porphyra umbilicalis</name>
    <name type="common">Purple laver</name>
    <name type="synonym">Red alga</name>
    <dbReference type="NCBI Taxonomy" id="2786"/>
    <lineage>
        <taxon>Eukaryota</taxon>
        <taxon>Rhodophyta</taxon>
        <taxon>Bangiophyceae</taxon>
        <taxon>Bangiales</taxon>
        <taxon>Bangiaceae</taxon>
        <taxon>Porphyra</taxon>
    </lineage>
</organism>
<sequence>MEATLQQLAVAQRGWNRERAGLVEDTAAEAAAAARELSRVRDWSASRLDDLSRQLAEALKTAEAAAVARDRLHAMYEAKKLDVAAGRSAPDADAVLRQTLERHKSLEAEVRQLKAQLEECRKRCQTAEASLAVNVLNANNEAVMALQRELVEESANSDGLIGEVESLSEALAEVEAQNYRLSTQLVEKEATLSKVMSERLKQRQQVISVKEENRTLQLKLKADDERQRALAACLTASRKAASEARELAARTADETRALVFEADVRKRAAATAAEKARTAVADRDELRRTRDAAVARAEANASSVHAGAFALRRAEEALSVAQARVAALEAAARQREREREAREREAARAAAERSAAASRGGGGGSGSDDDGAAEADGWRNELLAELRARLHCSVVPTKPKEVVLLRCGHLFSHQCVDELIANRARRCPTCKMSFTQDDTLNVYF</sequence>
<evidence type="ECO:0000256" key="11">
    <source>
        <dbReference type="ARBA" id="ARBA00023054"/>
    </source>
</evidence>
<dbReference type="Pfam" id="PF00097">
    <property type="entry name" value="zf-C3HC4"/>
    <property type="match status" value="1"/>
</dbReference>
<proteinExistence type="inferred from homology"/>
<evidence type="ECO:0000256" key="12">
    <source>
        <dbReference type="ARBA" id="ARBA00023242"/>
    </source>
</evidence>
<name>A0A1X6PK22_PORUM</name>
<dbReference type="OrthoDB" id="4006at2759"/>
<keyword evidence="7 13" id="KW-0863">Zinc-finger</keyword>
<dbReference type="InterPro" id="IPR013956">
    <property type="entry name" value="E3_ubiquit_lig_Bre1"/>
</dbReference>
<evidence type="ECO:0000256" key="7">
    <source>
        <dbReference type="ARBA" id="ARBA00022771"/>
    </source>
</evidence>
<evidence type="ECO:0000313" key="19">
    <source>
        <dbReference type="Proteomes" id="UP000218209"/>
    </source>
</evidence>
<dbReference type="GO" id="GO:0005634">
    <property type="term" value="C:nucleus"/>
    <property type="evidence" value="ECO:0007669"/>
    <property type="project" value="UniProtKB-SubCell"/>
</dbReference>
<gene>
    <name evidence="18" type="ORF">BU14_0027s0084</name>
</gene>
<dbReference type="PROSITE" id="PS50089">
    <property type="entry name" value="ZF_RING_2"/>
    <property type="match status" value="1"/>
</dbReference>
<comment type="catalytic activity">
    <reaction evidence="1 14">
        <text>S-ubiquitinyl-[E2 ubiquitin-conjugating enzyme]-L-cysteine + [acceptor protein]-L-lysine = [E2 ubiquitin-conjugating enzyme]-L-cysteine + N(6)-ubiquitinyl-[acceptor protein]-L-lysine.</text>
        <dbReference type="EC" id="2.3.2.27"/>
    </reaction>
</comment>
<dbReference type="SUPFAM" id="SSF57850">
    <property type="entry name" value="RING/U-box"/>
    <property type="match status" value="1"/>
</dbReference>
<protein>
    <recommendedName>
        <fullName evidence="14">E3 ubiquitin protein ligase</fullName>
        <ecNumber evidence="14">2.3.2.27</ecNumber>
    </recommendedName>
</protein>
<evidence type="ECO:0000256" key="8">
    <source>
        <dbReference type="ARBA" id="ARBA00022786"/>
    </source>
</evidence>
<dbReference type="GO" id="GO:0006325">
    <property type="term" value="P:chromatin organization"/>
    <property type="evidence" value="ECO:0007669"/>
    <property type="project" value="UniProtKB-KW"/>
</dbReference>
<dbReference type="GO" id="GO:0016567">
    <property type="term" value="P:protein ubiquitination"/>
    <property type="evidence" value="ECO:0007669"/>
    <property type="project" value="UniProtKB-UniRule"/>
</dbReference>
<keyword evidence="11 14" id="KW-0175">Coiled coil</keyword>
<evidence type="ECO:0000256" key="16">
    <source>
        <dbReference type="SAM" id="MobiDB-lite"/>
    </source>
</evidence>
<keyword evidence="12 14" id="KW-0539">Nucleus</keyword>
<feature type="domain" description="RING-type" evidence="17">
    <location>
        <begin position="392"/>
        <end position="431"/>
    </location>
</feature>
<feature type="compositionally biased region" description="Basic and acidic residues" evidence="16">
    <location>
        <begin position="336"/>
        <end position="351"/>
    </location>
</feature>
<comment type="similarity">
    <text evidence="4 14">Belongs to the BRE1 family.</text>
</comment>
<keyword evidence="5 14" id="KW-0808">Transferase</keyword>
<evidence type="ECO:0000256" key="1">
    <source>
        <dbReference type="ARBA" id="ARBA00000900"/>
    </source>
</evidence>
<reference evidence="18 19" key="1">
    <citation type="submission" date="2017-03" db="EMBL/GenBank/DDBJ databases">
        <title>WGS assembly of Porphyra umbilicalis.</title>
        <authorList>
            <person name="Brawley S.H."/>
            <person name="Blouin N.A."/>
            <person name="Ficko-Blean E."/>
            <person name="Wheeler G.L."/>
            <person name="Lohr M."/>
            <person name="Goodson H.V."/>
            <person name="Jenkins J.W."/>
            <person name="Blaby-Haas C.E."/>
            <person name="Helliwell K.E."/>
            <person name="Chan C."/>
            <person name="Marriage T."/>
            <person name="Bhattacharya D."/>
            <person name="Klein A.S."/>
            <person name="Badis Y."/>
            <person name="Brodie J."/>
            <person name="Cao Y."/>
            <person name="Collen J."/>
            <person name="Dittami S.M."/>
            <person name="Gachon C.M."/>
            <person name="Green B.R."/>
            <person name="Karpowicz S."/>
            <person name="Kim J.W."/>
            <person name="Kudahl U."/>
            <person name="Lin S."/>
            <person name="Michel G."/>
            <person name="Mittag M."/>
            <person name="Olson B.J."/>
            <person name="Pangilinan J."/>
            <person name="Peng Y."/>
            <person name="Qiu H."/>
            <person name="Shu S."/>
            <person name="Singer J.T."/>
            <person name="Smith A.G."/>
            <person name="Sprecher B.N."/>
            <person name="Wagner V."/>
            <person name="Wang W."/>
            <person name="Wang Z.-Y."/>
            <person name="Yan J."/>
            <person name="Yarish C."/>
            <person name="Zoeuner-Riek S."/>
            <person name="Zhuang Y."/>
            <person name="Zou Y."/>
            <person name="Lindquist E.A."/>
            <person name="Grimwood J."/>
            <person name="Barry K."/>
            <person name="Rokhsar D.S."/>
            <person name="Schmutz J."/>
            <person name="Stiller J.W."/>
            <person name="Grossman A.R."/>
            <person name="Prochnik S.E."/>
        </authorList>
    </citation>
    <scope>NUCLEOTIDE SEQUENCE [LARGE SCALE GENOMIC DNA]</scope>
    <source>
        <strain evidence="18">4086291</strain>
    </source>
</reference>
<comment type="pathway">
    <text evidence="3 14">Protein modification; protein ubiquitination.</text>
</comment>
<keyword evidence="9 14" id="KW-0862">Zinc</keyword>
<comment type="subcellular location">
    <subcellularLocation>
        <location evidence="2 14">Nucleus</location>
    </subcellularLocation>
</comment>
<evidence type="ECO:0000256" key="5">
    <source>
        <dbReference type="ARBA" id="ARBA00022679"/>
    </source>
</evidence>
<accession>A0A1X6PK22</accession>
<evidence type="ECO:0000256" key="4">
    <source>
        <dbReference type="ARBA" id="ARBA00005555"/>
    </source>
</evidence>
<dbReference type="InterPro" id="IPR001841">
    <property type="entry name" value="Znf_RING"/>
</dbReference>
<dbReference type="EMBL" id="KV918766">
    <property type="protein sequence ID" value="OSX81058.1"/>
    <property type="molecule type" value="Genomic_DNA"/>
</dbReference>
<evidence type="ECO:0000256" key="14">
    <source>
        <dbReference type="RuleBase" id="RU365038"/>
    </source>
</evidence>
<evidence type="ECO:0000256" key="10">
    <source>
        <dbReference type="ARBA" id="ARBA00022853"/>
    </source>
</evidence>
<dbReference type="PANTHER" id="PTHR23163">
    <property type="entry name" value="RING FINGER PROTEIN-RELATED"/>
    <property type="match status" value="1"/>
</dbReference>
<dbReference type="InterPro" id="IPR013083">
    <property type="entry name" value="Znf_RING/FYVE/PHD"/>
</dbReference>
<dbReference type="Gene3D" id="3.30.40.10">
    <property type="entry name" value="Zinc/RING finger domain, C3HC4 (zinc finger)"/>
    <property type="match status" value="1"/>
</dbReference>
<dbReference type="EC" id="2.3.2.27" evidence="14"/>
<keyword evidence="6 14" id="KW-0479">Metal-binding</keyword>
<feature type="region of interest" description="Disordered" evidence="16">
    <location>
        <begin position="336"/>
        <end position="374"/>
    </location>
</feature>
<dbReference type="AlphaFoldDB" id="A0A1X6PK22"/>
<dbReference type="GO" id="GO:0061630">
    <property type="term" value="F:ubiquitin protein ligase activity"/>
    <property type="evidence" value="ECO:0007669"/>
    <property type="project" value="UniProtKB-EC"/>
</dbReference>
<evidence type="ECO:0000313" key="18">
    <source>
        <dbReference type="EMBL" id="OSX81058.1"/>
    </source>
</evidence>
<dbReference type="UniPathway" id="UPA00143"/>
<evidence type="ECO:0000259" key="17">
    <source>
        <dbReference type="PROSITE" id="PS50089"/>
    </source>
</evidence>
<dbReference type="GO" id="GO:0008270">
    <property type="term" value="F:zinc ion binding"/>
    <property type="evidence" value="ECO:0007669"/>
    <property type="project" value="UniProtKB-KW"/>
</dbReference>
<keyword evidence="19" id="KW-1185">Reference proteome</keyword>
<dbReference type="PANTHER" id="PTHR23163:SF0">
    <property type="entry name" value="E3 UBIQUITIN-PROTEIN LIGASE BRE1"/>
    <property type="match status" value="1"/>
</dbReference>
<evidence type="ECO:0000256" key="2">
    <source>
        <dbReference type="ARBA" id="ARBA00004123"/>
    </source>
</evidence>
<feature type="coiled-coil region" evidence="15">
    <location>
        <begin position="96"/>
        <end position="130"/>
    </location>
</feature>
<evidence type="ECO:0000256" key="3">
    <source>
        <dbReference type="ARBA" id="ARBA00004906"/>
    </source>
</evidence>
<keyword evidence="8 14" id="KW-0833">Ubl conjugation pathway</keyword>